<accession>A0A480AQ92</accession>
<proteinExistence type="inferred from homology"/>
<evidence type="ECO:0000256" key="1">
    <source>
        <dbReference type="ARBA" id="ARBA00007068"/>
    </source>
</evidence>
<dbReference type="Pfam" id="PF03576">
    <property type="entry name" value="Peptidase_S58"/>
    <property type="match status" value="1"/>
</dbReference>
<sequence>MFPGAITDIAGLAVGHFTDTRRPTGCTVLLCPQGAVAGVDVRGAAPGTRETDLLHPLATLEQVHAILLTGGSAFGLDAATGVMRWLEEQGHGVQVGPARVPIVPAAVLFDLWVGDARIRPDAASGHAACEAATTAHPAQGSVGAGTGASVGKLFGIGRAMKGGIGTASLKVGAITVGALVAVNAIGDVVDPASGRVLAGARADDGRTPLDTLAAIIDGQLPAHLMDGMATTIGIVATDAKLTKAQANKLASMAHDGLSRSINPVHTAGDGDALFAVATGGSGKPGHMTVLGALAAEVTARAVLNAVRAAHGLAEPNLPSARDLGLA</sequence>
<dbReference type="SUPFAM" id="SSF56266">
    <property type="entry name" value="DmpA/ArgJ-like"/>
    <property type="match status" value="1"/>
</dbReference>
<dbReference type="Gene3D" id="3.60.70.12">
    <property type="entry name" value="L-amino peptidase D-ALA esterase/amidase"/>
    <property type="match status" value="1"/>
</dbReference>
<evidence type="ECO:0000313" key="3">
    <source>
        <dbReference type="Proteomes" id="UP000301751"/>
    </source>
</evidence>
<gene>
    <name evidence="2" type="ORF">AQPW35_13330</name>
</gene>
<dbReference type="OrthoDB" id="9808347at2"/>
<comment type="caution">
    <text evidence="2">The sequence shown here is derived from an EMBL/GenBank/DDBJ whole genome shotgun (WGS) entry which is preliminary data.</text>
</comment>
<dbReference type="AlphaFoldDB" id="A0A480AQ92"/>
<dbReference type="PANTHER" id="PTHR36512">
    <property type="entry name" value="D-AMINOPEPTIDASE"/>
    <property type="match status" value="1"/>
</dbReference>
<comment type="similarity">
    <text evidence="1">Belongs to the peptidase S58 family.</text>
</comment>
<dbReference type="InterPro" id="IPR005321">
    <property type="entry name" value="Peptidase_S58_DmpA"/>
</dbReference>
<organism evidence="2 3">
    <name type="scientific">Pseudaquabacterium pictum</name>
    <dbReference type="NCBI Taxonomy" id="2315236"/>
    <lineage>
        <taxon>Bacteria</taxon>
        <taxon>Pseudomonadati</taxon>
        <taxon>Pseudomonadota</taxon>
        <taxon>Betaproteobacteria</taxon>
        <taxon>Burkholderiales</taxon>
        <taxon>Sphaerotilaceae</taxon>
        <taxon>Pseudaquabacterium</taxon>
    </lineage>
</organism>
<dbReference type="GO" id="GO:0004177">
    <property type="term" value="F:aminopeptidase activity"/>
    <property type="evidence" value="ECO:0007669"/>
    <property type="project" value="TreeGrafter"/>
</dbReference>
<dbReference type="InterPro" id="IPR016117">
    <property type="entry name" value="ArgJ-like_dom_sf"/>
</dbReference>
<name>A0A480AQ92_9BURK</name>
<dbReference type="PANTHER" id="PTHR36512:SF3">
    <property type="entry name" value="BLR5678 PROTEIN"/>
    <property type="match status" value="1"/>
</dbReference>
<dbReference type="EMBL" id="BJCL01000002">
    <property type="protein sequence ID" value="GCL62252.1"/>
    <property type="molecule type" value="Genomic_DNA"/>
</dbReference>
<dbReference type="Proteomes" id="UP000301751">
    <property type="component" value="Unassembled WGS sequence"/>
</dbReference>
<keyword evidence="3" id="KW-1185">Reference proteome</keyword>
<protein>
    <submittedName>
        <fullName evidence="2">Peptidase S58</fullName>
    </submittedName>
</protein>
<dbReference type="RefSeq" id="WP_137731980.1">
    <property type="nucleotide sequence ID" value="NZ_BJCL01000002.1"/>
</dbReference>
<dbReference type="CDD" id="cd02252">
    <property type="entry name" value="nylC_like"/>
    <property type="match status" value="1"/>
</dbReference>
<evidence type="ECO:0000313" key="2">
    <source>
        <dbReference type="EMBL" id="GCL62252.1"/>
    </source>
</evidence>
<reference evidence="3" key="1">
    <citation type="submission" date="2019-03" db="EMBL/GenBank/DDBJ databases">
        <title>Aquabacterium pictum sp.nov., the first bacteriochlorophyll a-containing freshwater bacterium in the genus Aquabacterium of the class Betaproteobacteria.</title>
        <authorList>
            <person name="Hirose S."/>
            <person name="Tank M."/>
            <person name="Hara E."/>
            <person name="Tamaki H."/>
            <person name="Takaichi S."/>
            <person name="Haruta S."/>
            <person name="Hanada S."/>
        </authorList>
    </citation>
    <scope>NUCLEOTIDE SEQUENCE [LARGE SCALE GENOMIC DNA]</scope>
    <source>
        <strain evidence="3">W35</strain>
    </source>
</reference>